<organism evidence="3 4">
    <name type="scientific">Brassica cretica</name>
    <name type="common">Mustard</name>
    <dbReference type="NCBI Taxonomy" id="69181"/>
    <lineage>
        <taxon>Eukaryota</taxon>
        <taxon>Viridiplantae</taxon>
        <taxon>Streptophyta</taxon>
        <taxon>Embryophyta</taxon>
        <taxon>Tracheophyta</taxon>
        <taxon>Spermatophyta</taxon>
        <taxon>Magnoliopsida</taxon>
        <taxon>eudicotyledons</taxon>
        <taxon>Gunneridae</taxon>
        <taxon>Pentapetalae</taxon>
        <taxon>rosids</taxon>
        <taxon>malvids</taxon>
        <taxon>Brassicales</taxon>
        <taxon>Brassicaceae</taxon>
        <taxon>Brassiceae</taxon>
        <taxon>Brassica</taxon>
    </lineage>
</organism>
<evidence type="ECO:0000313" key="4">
    <source>
        <dbReference type="Proteomes" id="UP000712281"/>
    </source>
</evidence>
<dbReference type="InterPro" id="IPR005048">
    <property type="entry name" value="DUF287"/>
</dbReference>
<feature type="domain" description="DUF287" evidence="2">
    <location>
        <begin position="11"/>
        <end position="62"/>
    </location>
</feature>
<protein>
    <recommendedName>
        <fullName evidence="2">DUF287 domain-containing protein</fullName>
    </recommendedName>
</protein>
<dbReference type="Proteomes" id="UP000712281">
    <property type="component" value="Unassembled WGS sequence"/>
</dbReference>
<name>A0A8S9II11_BRACR</name>
<feature type="coiled-coil region" evidence="1">
    <location>
        <begin position="84"/>
        <end position="121"/>
    </location>
</feature>
<dbReference type="EMBL" id="QGKW02001911">
    <property type="protein sequence ID" value="KAF2568936.1"/>
    <property type="molecule type" value="Genomic_DNA"/>
</dbReference>
<proteinExistence type="predicted"/>
<reference evidence="3" key="1">
    <citation type="submission" date="2019-12" db="EMBL/GenBank/DDBJ databases">
        <title>Genome sequencing and annotation of Brassica cretica.</title>
        <authorList>
            <person name="Studholme D.J."/>
            <person name="Sarris P.F."/>
        </authorList>
    </citation>
    <scope>NUCLEOTIDE SEQUENCE</scope>
    <source>
        <strain evidence="3">PFS-001/15</strain>
        <tissue evidence="3">Leaf</tissue>
    </source>
</reference>
<evidence type="ECO:0000256" key="1">
    <source>
        <dbReference type="SAM" id="Coils"/>
    </source>
</evidence>
<keyword evidence="1" id="KW-0175">Coiled coil</keyword>
<accession>A0A8S9II11</accession>
<evidence type="ECO:0000259" key="2">
    <source>
        <dbReference type="Pfam" id="PF03384"/>
    </source>
</evidence>
<gene>
    <name evidence="3" type="ORF">F2Q68_00025715</name>
</gene>
<evidence type="ECO:0000313" key="3">
    <source>
        <dbReference type="EMBL" id="KAF2568936.1"/>
    </source>
</evidence>
<dbReference type="Pfam" id="PF03384">
    <property type="entry name" value="DUF287"/>
    <property type="match status" value="1"/>
</dbReference>
<dbReference type="AlphaFoldDB" id="A0A8S9II11"/>
<comment type="caution">
    <text evidence="3">The sequence shown here is derived from an EMBL/GenBank/DDBJ whole genome shotgun (WGS) entry which is preliminary data.</text>
</comment>
<sequence length="160" mass="18422">MGKFGKTPHDIDSILPTRNEEEKVLLDALTEEDDDADEPGIAVDSWVKRINERYSVFFEDMYEDDIEARKENAEHAVLKDIALVEEVAEQKKMLEDLIKKVESLGNQLESVLKTLDKFEERLGPLESFGKEAHKGLKKGSKKKGSKKKRRSWCFISDYVF</sequence>